<evidence type="ECO:0000313" key="2">
    <source>
        <dbReference type="EMBL" id="KAF3326937.1"/>
    </source>
</evidence>
<dbReference type="GO" id="GO:0005737">
    <property type="term" value="C:cytoplasm"/>
    <property type="evidence" value="ECO:0007669"/>
    <property type="project" value="TreeGrafter"/>
</dbReference>
<feature type="domain" description="Spatacsin C-terminal" evidence="1">
    <location>
        <begin position="158"/>
        <end position="390"/>
    </location>
</feature>
<proteinExistence type="predicted"/>
<dbReference type="Pfam" id="PF14649">
    <property type="entry name" value="Spatacsin_C"/>
    <property type="match status" value="1"/>
</dbReference>
<reference evidence="2" key="1">
    <citation type="submission" date="2020-01" db="EMBL/GenBank/DDBJ databases">
        <title>Genome sequence of Kobresia littledalei, the first chromosome-level genome in the family Cyperaceae.</title>
        <authorList>
            <person name="Qu G."/>
        </authorList>
    </citation>
    <scope>NUCLEOTIDE SEQUENCE</scope>
    <source>
        <strain evidence="2">C.B.Clarke</strain>
        <tissue evidence="2">Leaf</tissue>
    </source>
</reference>
<dbReference type="EMBL" id="SWLB01000018">
    <property type="protein sequence ID" value="KAF3326937.1"/>
    <property type="molecule type" value="Genomic_DNA"/>
</dbReference>
<dbReference type="InterPro" id="IPR028103">
    <property type="entry name" value="Spatacsin"/>
</dbReference>
<accession>A0A833V700</accession>
<evidence type="ECO:0000313" key="3">
    <source>
        <dbReference type="Proteomes" id="UP000623129"/>
    </source>
</evidence>
<protein>
    <recommendedName>
        <fullName evidence="1">Spatacsin C-terminal domain-containing protein</fullName>
    </recommendedName>
</protein>
<gene>
    <name evidence="2" type="ORF">FCM35_KLT08567</name>
</gene>
<sequence>MERAVLSLLELGQITAAKQLQQKLSPTLDLPIEQNRVDPSQLQVVGSCQLCLLVKIFYVSLLCFKALDALSRKCGEGRGRGLCLRVIAVVRAAMVLGLTFAEAFGKQPLELLQLLSLKAQGSIEEATLLVETYSPPLPSIALILAESFLNCQLCKGKWLVEILILAHHFYMSSACLDGVDVLVTFVANRVESYVLEDDFSSLARLVTGVANFRSFSFILDILIESGQLELLLEKYSAAAETATGSVAAVRGFRMTVLTSLKRYNPHDLDAFAMVYNHFDMKHDAANHLESRSTNRIQHWLSLKDRDRRERSGELLDSMFHLIEAGETLSTIDAGQRTHRACARASLLTLQIRIPDITWVQLSETNVRRILVEQSRFQEALVVAEAYGLNQGPSLLDPDAEA</sequence>
<dbReference type="OrthoDB" id="2018754at2759"/>
<dbReference type="Proteomes" id="UP000623129">
    <property type="component" value="Unassembled WGS sequence"/>
</dbReference>
<name>A0A833V700_9POAL</name>
<dbReference type="AlphaFoldDB" id="A0A833V700"/>
<dbReference type="PANTHER" id="PTHR13650:SF0">
    <property type="entry name" value="SPATACSIN"/>
    <property type="match status" value="1"/>
</dbReference>
<dbReference type="PANTHER" id="PTHR13650">
    <property type="entry name" value="SPATACSIN"/>
    <property type="match status" value="1"/>
</dbReference>
<comment type="caution">
    <text evidence="2">The sequence shown here is derived from an EMBL/GenBank/DDBJ whole genome shotgun (WGS) entry which is preliminary data.</text>
</comment>
<evidence type="ECO:0000259" key="1">
    <source>
        <dbReference type="Pfam" id="PF14649"/>
    </source>
</evidence>
<keyword evidence="3" id="KW-1185">Reference proteome</keyword>
<dbReference type="InterPro" id="IPR028107">
    <property type="entry name" value="Spatacsin_C_dom"/>
</dbReference>
<organism evidence="2 3">
    <name type="scientific">Carex littledalei</name>
    <dbReference type="NCBI Taxonomy" id="544730"/>
    <lineage>
        <taxon>Eukaryota</taxon>
        <taxon>Viridiplantae</taxon>
        <taxon>Streptophyta</taxon>
        <taxon>Embryophyta</taxon>
        <taxon>Tracheophyta</taxon>
        <taxon>Spermatophyta</taxon>
        <taxon>Magnoliopsida</taxon>
        <taxon>Liliopsida</taxon>
        <taxon>Poales</taxon>
        <taxon>Cyperaceae</taxon>
        <taxon>Cyperoideae</taxon>
        <taxon>Cariceae</taxon>
        <taxon>Carex</taxon>
        <taxon>Carex subgen. Euthyceras</taxon>
    </lineage>
</organism>